<protein>
    <recommendedName>
        <fullName evidence="3">Methyltransferase</fullName>
    </recommendedName>
</protein>
<keyword evidence="2" id="KW-1185">Reference proteome</keyword>
<evidence type="ECO:0000313" key="2">
    <source>
        <dbReference type="Proteomes" id="UP001165136"/>
    </source>
</evidence>
<evidence type="ECO:0008006" key="3">
    <source>
        <dbReference type="Google" id="ProtNLM"/>
    </source>
</evidence>
<reference evidence="1" key="1">
    <citation type="submission" date="2023-03" db="EMBL/GenBank/DDBJ databases">
        <title>Amycolatopsis taiwanensis NBRC 103393.</title>
        <authorList>
            <person name="Ichikawa N."/>
            <person name="Sato H."/>
            <person name="Tonouchi N."/>
        </authorList>
    </citation>
    <scope>NUCLEOTIDE SEQUENCE</scope>
    <source>
        <strain evidence="1">NBRC 103393</strain>
    </source>
</reference>
<dbReference type="InterPro" id="IPR029063">
    <property type="entry name" value="SAM-dependent_MTases_sf"/>
</dbReference>
<dbReference type="EMBL" id="BSTI01000001">
    <property type="protein sequence ID" value="GLY63887.1"/>
    <property type="molecule type" value="Genomic_DNA"/>
</dbReference>
<gene>
    <name evidence="1" type="ORF">Atai01_05060</name>
</gene>
<dbReference type="Proteomes" id="UP001165136">
    <property type="component" value="Unassembled WGS sequence"/>
</dbReference>
<dbReference type="Gene3D" id="3.40.50.150">
    <property type="entry name" value="Vaccinia Virus protein VP39"/>
    <property type="match status" value="1"/>
</dbReference>
<dbReference type="Pfam" id="PF04672">
    <property type="entry name" value="Methyltransf_19"/>
    <property type="match status" value="1"/>
</dbReference>
<dbReference type="PIRSF" id="PIRSF017393">
    <property type="entry name" value="MTase_SAV2177"/>
    <property type="match status" value="1"/>
</dbReference>
<organism evidence="1 2">
    <name type="scientific">Amycolatopsis taiwanensis</name>
    <dbReference type="NCBI Taxonomy" id="342230"/>
    <lineage>
        <taxon>Bacteria</taxon>
        <taxon>Bacillati</taxon>
        <taxon>Actinomycetota</taxon>
        <taxon>Actinomycetes</taxon>
        <taxon>Pseudonocardiales</taxon>
        <taxon>Pseudonocardiaceae</taxon>
        <taxon>Amycolatopsis</taxon>
    </lineage>
</organism>
<dbReference type="SUPFAM" id="SSF53335">
    <property type="entry name" value="S-adenosyl-L-methionine-dependent methyltransferases"/>
    <property type="match status" value="1"/>
</dbReference>
<dbReference type="AlphaFoldDB" id="A0A9W6QXI9"/>
<proteinExistence type="predicted"/>
<dbReference type="InterPro" id="IPR006764">
    <property type="entry name" value="SAM_dep_MeTrfase_SAV2177_type"/>
</dbReference>
<sequence length="301" mass="32893">MDTGGPIVTLDSETSQRLLQESMGRPHVGRVYDYYLGGSANWAVDREFAREQIARYPDLPWLALQNRQCLARMVEYCVQQGIRQFVDIGSGIPTQGNVHQVAERLAPGECRVAYIDSDPVSVAHSHLLLEKSGRLDRHIAINGDLLDAERVWAAVVDSGCIDPGRPVALLMMAVLHFVPDEGPHGTLDEALASYRGQLAPGSCVALSHGTFDSMGEQQRAALKNVADDYDGKTTTRAFTRTRKQIEAFFGGWPLVEPGLVWTSEWVPSGLDLESVAGFGGDLEPSRSRFLTGMARKPATTA</sequence>
<accession>A0A9W6QXI9</accession>
<name>A0A9W6QXI9_9PSEU</name>
<evidence type="ECO:0000313" key="1">
    <source>
        <dbReference type="EMBL" id="GLY63887.1"/>
    </source>
</evidence>
<comment type="caution">
    <text evidence="1">The sequence shown here is derived from an EMBL/GenBank/DDBJ whole genome shotgun (WGS) entry which is preliminary data.</text>
</comment>